<dbReference type="Proteomes" id="UP001296104">
    <property type="component" value="Unassembled WGS sequence"/>
</dbReference>
<organism evidence="2 3">
    <name type="scientific">Lecanosticta acicola</name>
    <dbReference type="NCBI Taxonomy" id="111012"/>
    <lineage>
        <taxon>Eukaryota</taxon>
        <taxon>Fungi</taxon>
        <taxon>Dikarya</taxon>
        <taxon>Ascomycota</taxon>
        <taxon>Pezizomycotina</taxon>
        <taxon>Dothideomycetes</taxon>
        <taxon>Dothideomycetidae</taxon>
        <taxon>Mycosphaerellales</taxon>
        <taxon>Mycosphaerellaceae</taxon>
        <taxon>Lecanosticta</taxon>
    </lineage>
</organism>
<sequence length="175" mass="18795">MVRNAVIVLAIVTGAGFLVLCGFALTRFYVFNAPARDDLVSARQEFSQAQYMREVRLRNQGIIAGGLGRGRPHLARANSAAEVGDAGKLDRIRSGEMWFDEFDPVPIPGARVTSNANGGSGTIRAARDLSSVNRAFSEGTPESGRRQLKIRVAVCSGDRCVTTTEIVKLALSRTG</sequence>
<comment type="caution">
    <text evidence="2">The sequence shown here is derived from an EMBL/GenBank/DDBJ whole genome shotgun (WGS) entry which is preliminary data.</text>
</comment>
<evidence type="ECO:0000256" key="1">
    <source>
        <dbReference type="SAM" id="Phobius"/>
    </source>
</evidence>
<accession>A0AAI8YP50</accession>
<dbReference type="AlphaFoldDB" id="A0AAI8YP50"/>
<evidence type="ECO:0000313" key="3">
    <source>
        <dbReference type="Proteomes" id="UP001296104"/>
    </source>
</evidence>
<keyword evidence="1" id="KW-1133">Transmembrane helix</keyword>
<reference evidence="2" key="1">
    <citation type="submission" date="2023-11" db="EMBL/GenBank/DDBJ databases">
        <authorList>
            <person name="Alioto T."/>
            <person name="Alioto T."/>
            <person name="Gomez Garrido J."/>
        </authorList>
    </citation>
    <scope>NUCLEOTIDE SEQUENCE</scope>
</reference>
<gene>
    <name evidence="2" type="ORF">LECACI_7A000069</name>
</gene>
<proteinExistence type="predicted"/>
<protein>
    <submittedName>
        <fullName evidence="2">Uncharacterized protein</fullName>
    </submittedName>
</protein>
<keyword evidence="1" id="KW-0812">Transmembrane</keyword>
<keyword evidence="3" id="KW-1185">Reference proteome</keyword>
<feature type="transmembrane region" description="Helical" evidence="1">
    <location>
        <begin position="6"/>
        <end position="30"/>
    </location>
</feature>
<evidence type="ECO:0000313" key="2">
    <source>
        <dbReference type="EMBL" id="CAK3740151.1"/>
    </source>
</evidence>
<name>A0AAI8YP50_9PEZI</name>
<keyword evidence="1" id="KW-0472">Membrane</keyword>
<dbReference type="EMBL" id="CAVMBE010000001">
    <property type="protein sequence ID" value="CAK3740151.1"/>
    <property type="molecule type" value="Genomic_DNA"/>
</dbReference>